<feature type="transmembrane region" description="Helical" evidence="5">
    <location>
        <begin position="118"/>
        <end position="135"/>
    </location>
</feature>
<dbReference type="Pfam" id="PF00746">
    <property type="entry name" value="Gram_pos_anchor"/>
    <property type="match status" value="1"/>
</dbReference>
<dbReference type="InterPro" id="IPR019931">
    <property type="entry name" value="LPXTG_anchor"/>
</dbReference>
<keyword evidence="5" id="KW-1133">Transmembrane helix</keyword>
<sequence length="145" mass="15979">MVVEKDETKVEVKAYKTIRRDNADLDKGTEKIVQEGKDGSITTVEHVVLVDGVETEREVVSTNKIDAVNQIIEVGTKKVVTPVKPVDPVKPADKTINNLEVSEKVQLPKTGTESNICSALGISLMAVTVLGLFLREKDIVRNKRR</sequence>
<evidence type="ECO:0000256" key="4">
    <source>
        <dbReference type="ARBA" id="ARBA00023088"/>
    </source>
</evidence>
<evidence type="ECO:0000256" key="2">
    <source>
        <dbReference type="ARBA" id="ARBA00022525"/>
    </source>
</evidence>
<dbReference type="EMBL" id="JAXHDN010000002">
    <property type="protein sequence ID" value="MDY4365177.1"/>
    <property type="molecule type" value="Genomic_DNA"/>
</dbReference>
<reference evidence="7 8" key="1">
    <citation type="submission" date="2023-11" db="EMBL/GenBank/DDBJ databases">
        <title>Streptococcus wuxiensis sp. nov., Streptococcus jiangnanensis sp. nov., Streptococcus fermentans sp. nov., three novel members of the genus Streptococcus isolated from breast milk.</title>
        <authorList>
            <person name="Zhou Y."/>
            <person name="Yang B."/>
        </authorList>
    </citation>
    <scope>NUCLEOTIDE SEQUENCE [LARGE SCALE GENOMIC DNA]</scope>
    <source>
        <strain evidence="7 8">21WXBC0044M1</strain>
    </source>
</reference>
<name>A0ABU5G2W7_9STRE</name>
<dbReference type="InterPro" id="IPR011098">
    <property type="entry name" value="G5_dom"/>
</dbReference>
<evidence type="ECO:0000259" key="6">
    <source>
        <dbReference type="PROSITE" id="PS51109"/>
    </source>
</evidence>
<keyword evidence="5" id="KW-0472">Membrane</keyword>
<keyword evidence="1" id="KW-0134">Cell wall</keyword>
<dbReference type="PROSITE" id="PS51109">
    <property type="entry name" value="G5"/>
    <property type="match status" value="1"/>
</dbReference>
<dbReference type="SMART" id="SM01208">
    <property type="entry name" value="G5"/>
    <property type="match status" value="1"/>
</dbReference>
<keyword evidence="3" id="KW-0732">Signal</keyword>
<evidence type="ECO:0000313" key="8">
    <source>
        <dbReference type="Proteomes" id="UP001286049"/>
    </source>
</evidence>
<proteinExistence type="predicted"/>
<protein>
    <submittedName>
        <fullName evidence="7">G5 domain-containing protein</fullName>
    </submittedName>
</protein>
<keyword evidence="2" id="KW-0964">Secreted</keyword>
<evidence type="ECO:0000256" key="5">
    <source>
        <dbReference type="SAM" id="Phobius"/>
    </source>
</evidence>
<organism evidence="7 8">
    <name type="scientific">Streptococcus jiangnanensis</name>
    <dbReference type="NCBI Taxonomy" id="3095079"/>
    <lineage>
        <taxon>Bacteria</taxon>
        <taxon>Bacillati</taxon>
        <taxon>Bacillota</taxon>
        <taxon>Bacilli</taxon>
        <taxon>Lactobacillales</taxon>
        <taxon>Streptococcaceae</taxon>
        <taxon>Streptococcus</taxon>
    </lineage>
</organism>
<evidence type="ECO:0000256" key="1">
    <source>
        <dbReference type="ARBA" id="ARBA00022512"/>
    </source>
</evidence>
<accession>A0ABU5G2W7</accession>
<dbReference type="RefSeq" id="WP_257612641.1">
    <property type="nucleotide sequence ID" value="NZ_JAXHDN010000002.1"/>
</dbReference>
<keyword evidence="5" id="KW-0812">Transmembrane</keyword>
<keyword evidence="8" id="KW-1185">Reference proteome</keyword>
<feature type="domain" description="G5" evidence="6">
    <location>
        <begin position="1"/>
        <end position="78"/>
    </location>
</feature>
<keyword evidence="4" id="KW-0572">Peptidoglycan-anchor</keyword>
<dbReference type="NCBIfam" id="TIGR01167">
    <property type="entry name" value="LPXTG_anchor"/>
    <property type="match status" value="1"/>
</dbReference>
<evidence type="ECO:0000313" key="7">
    <source>
        <dbReference type="EMBL" id="MDY4365177.1"/>
    </source>
</evidence>
<dbReference type="Proteomes" id="UP001286049">
    <property type="component" value="Unassembled WGS sequence"/>
</dbReference>
<dbReference type="Pfam" id="PF07501">
    <property type="entry name" value="G5"/>
    <property type="match status" value="1"/>
</dbReference>
<evidence type="ECO:0000256" key="3">
    <source>
        <dbReference type="ARBA" id="ARBA00022729"/>
    </source>
</evidence>
<dbReference type="Gene3D" id="2.20.230.10">
    <property type="entry name" value="Resuscitation-promoting factor rpfb"/>
    <property type="match status" value="1"/>
</dbReference>
<comment type="caution">
    <text evidence="7">The sequence shown here is derived from an EMBL/GenBank/DDBJ whole genome shotgun (WGS) entry which is preliminary data.</text>
</comment>
<gene>
    <name evidence="7" type="ORF">SPC82_04345</name>
</gene>